<keyword evidence="2" id="KW-1185">Reference proteome</keyword>
<dbReference type="Proteomes" id="UP000240948">
    <property type="component" value="Segment"/>
</dbReference>
<dbReference type="EMBL" id="MG969427">
    <property type="protein sequence ID" value="AVO22626.1"/>
    <property type="molecule type" value="Genomic_DNA"/>
</dbReference>
<evidence type="ECO:0000313" key="2">
    <source>
        <dbReference type="Proteomes" id="UP000240948"/>
    </source>
</evidence>
<organism evidence="1 2">
    <name type="scientific">Anoxybacillus phage A403</name>
    <dbReference type="NCBI Taxonomy" id="2099336"/>
    <lineage>
        <taxon>Viruses</taxon>
        <taxon>Duplodnaviria</taxon>
        <taxon>Heunggongvirae</taxon>
        <taxon>Uroviricota</taxon>
        <taxon>Caudoviricetes</taxon>
        <taxon>Tandoganvirus</taxon>
        <taxon>Tandoganvirus A403</taxon>
    </lineage>
</organism>
<reference evidence="1 2" key="1">
    <citation type="submission" date="2018-02" db="EMBL/GenBank/DDBJ databases">
        <title>Identification and Molecular Characterization of a Novel Bacteriophage isolated from Anoxybacillus caldiproteolyticus.</title>
        <authorList>
            <person name="Sahin E."/>
            <person name="Karaca B."/>
            <person name="Gursoy G.E."/>
            <person name="Coleri Cihan A."/>
        </authorList>
    </citation>
    <scope>NUCLEOTIDE SEQUENCE [LARGE SCALE GENOMIC DNA]</scope>
</reference>
<name>A0A2P1JU01_9CAUD</name>
<dbReference type="RefSeq" id="YP_009837596.1">
    <property type="nucleotide sequence ID" value="NC_048701.1"/>
</dbReference>
<proteinExistence type="predicted"/>
<protein>
    <submittedName>
        <fullName evidence="1">Uncharacterized protein</fullName>
    </submittedName>
</protein>
<dbReference type="KEGG" id="vg:55607787"/>
<evidence type="ECO:0000313" key="1">
    <source>
        <dbReference type="EMBL" id="AVO22626.1"/>
    </source>
</evidence>
<accession>A0A2P1JU01</accession>
<dbReference type="GeneID" id="55607787"/>
<sequence>MKINVRKVMKRAVELAKGMIGDWMARMALALRQAWKEAKRIAADQTGSIKLMGSEKQVKWAEDIRKVVVENIDVVFKVIERSLDENKEDMSGRKFKFAQEGVEELKKAATDFIENESNAGEWIEKFKGVTKRNANVKREIFKAIENEVENFDIRVARAVNDVFVTADIKFLKGEF</sequence>